<accession>A0A6A5SH59</accession>
<evidence type="ECO:0000313" key="2">
    <source>
        <dbReference type="EMBL" id="KAF1939004.1"/>
    </source>
</evidence>
<dbReference type="EMBL" id="ML976090">
    <property type="protein sequence ID" value="KAF1939004.1"/>
    <property type="molecule type" value="Genomic_DNA"/>
</dbReference>
<sequence length="217" mass="23542">MAEVQSDVPDGPSNGHQSGSGSVRGRRRGGGKMGKRSRDGLDSQLSVASISITGSLANASDAAASSTSRNCDGRVAGNRHSLHGLRPVMIPEPRLPISVLRLTTHDMTSGENMVRRLTTTTRSLWSSWHAQLSPRSSCGRRNLPVQNTTVSLKLLKASCIQGSDWRSPCMASTTLPTGTSWTSLYKHATMLKRWRKRSRCFVSATVLQGTPWCSMTF</sequence>
<organism evidence="2 3">
    <name type="scientific">Clathrospora elynae</name>
    <dbReference type="NCBI Taxonomy" id="706981"/>
    <lineage>
        <taxon>Eukaryota</taxon>
        <taxon>Fungi</taxon>
        <taxon>Dikarya</taxon>
        <taxon>Ascomycota</taxon>
        <taxon>Pezizomycotina</taxon>
        <taxon>Dothideomycetes</taxon>
        <taxon>Pleosporomycetidae</taxon>
        <taxon>Pleosporales</taxon>
        <taxon>Diademaceae</taxon>
        <taxon>Clathrospora</taxon>
    </lineage>
</organism>
<gene>
    <name evidence="2" type="ORF">EJ02DRAFT_267993</name>
</gene>
<evidence type="ECO:0000256" key="1">
    <source>
        <dbReference type="SAM" id="MobiDB-lite"/>
    </source>
</evidence>
<feature type="compositionally biased region" description="Low complexity" evidence="1">
    <location>
        <begin position="57"/>
        <end position="68"/>
    </location>
</feature>
<name>A0A6A5SH59_9PLEO</name>
<reference evidence="2" key="1">
    <citation type="journal article" date="2020" name="Stud. Mycol.">
        <title>101 Dothideomycetes genomes: a test case for predicting lifestyles and emergence of pathogens.</title>
        <authorList>
            <person name="Haridas S."/>
            <person name="Albert R."/>
            <person name="Binder M."/>
            <person name="Bloem J."/>
            <person name="Labutti K."/>
            <person name="Salamov A."/>
            <person name="Andreopoulos B."/>
            <person name="Baker S."/>
            <person name="Barry K."/>
            <person name="Bills G."/>
            <person name="Bluhm B."/>
            <person name="Cannon C."/>
            <person name="Castanera R."/>
            <person name="Culley D."/>
            <person name="Daum C."/>
            <person name="Ezra D."/>
            <person name="Gonzalez J."/>
            <person name="Henrissat B."/>
            <person name="Kuo A."/>
            <person name="Liang C."/>
            <person name="Lipzen A."/>
            <person name="Lutzoni F."/>
            <person name="Magnuson J."/>
            <person name="Mondo S."/>
            <person name="Nolan M."/>
            <person name="Ohm R."/>
            <person name="Pangilinan J."/>
            <person name="Park H.-J."/>
            <person name="Ramirez L."/>
            <person name="Alfaro M."/>
            <person name="Sun H."/>
            <person name="Tritt A."/>
            <person name="Yoshinaga Y."/>
            <person name="Zwiers L.-H."/>
            <person name="Turgeon B."/>
            <person name="Goodwin S."/>
            <person name="Spatafora J."/>
            <person name="Crous P."/>
            <person name="Grigoriev I."/>
        </authorList>
    </citation>
    <scope>NUCLEOTIDE SEQUENCE</scope>
    <source>
        <strain evidence="2">CBS 161.51</strain>
    </source>
</reference>
<protein>
    <submittedName>
        <fullName evidence="2">Uncharacterized protein</fullName>
    </submittedName>
</protein>
<dbReference type="Proteomes" id="UP000800038">
    <property type="component" value="Unassembled WGS sequence"/>
</dbReference>
<feature type="region of interest" description="Disordered" evidence="1">
    <location>
        <begin position="1"/>
        <end position="42"/>
    </location>
</feature>
<feature type="compositionally biased region" description="Basic residues" evidence="1">
    <location>
        <begin position="24"/>
        <end position="35"/>
    </location>
</feature>
<feature type="region of interest" description="Disordered" evidence="1">
    <location>
        <begin position="57"/>
        <end position="79"/>
    </location>
</feature>
<dbReference type="AlphaFoldDB" id="A0A6A5SH59"/>
<evidence type="ECO:0000313" key="3">
    <source>
        <dbReference type="Proteomes" id="UP000800038"/>
    </source>
</evidence>
<proteinExistence type="predicted"/>
<keyword evidence="3" id="KW-1185">Reference proteome</keyword>